<dbReference type="AlphaFoldDB" id="A0A444ILA2"/>
<feature type="compositionally biased region" description="Basic residues" evidence="1">
    <location>
        <begin position="14"/>
        <end position="34"/>
    </location>
</feature>
<comment type="caution">
    <text evidence="2">The sequence shown here is derived from an EMBL/GenBank/DDBJ whole genome shotgun (WGS) entry which is preliminary data.</text>
</comment>
<accession>A0A444ILA2</accession>
<proteinExistence type="predicted"/>
<dbReference type="EMBL" id="WXXP01000005">
    <property type="protein sequence ID" value="NEK50606.1"/>
    <property type="molecule type" value="Genomic_DNA"/>
</dbReference>
<gene>
    <name evidence="2" type="ORF">GUK36_14335</name>
</gene>
<dbReference type="RefSeq" id="WP_128408455.1">
    <property type="nucleotide sequence ID" value="NZ_CP121635.1"/>
</dbReference>
<sequence>MKKDIPASGEAGYRCRHKKPGGGKPRKSRGISWKHAREQKQIAPALEKGMRFRARSRIRRHNRAATANTGGGLHRFFGHERYFHDARNSGMMAAWSPSPADFLCAGLPPEAWATFNGFEKGDFPC</sequence>
<evidence type="ECO:0000313" key="3">
    <source>
        <dbReference type="Proteomes" id="UP000471409"/>
    </source>
</evidence>
<evidence type="ECO:0000313" key="2">
    <source>
        <dbReference type="EMBL" id="NEK50606.1"/>
    </source>
</evidence>
<organism evidence="2 3">
    <name type="scientific">Rhizobium leguminosarum</name>
    <dbReference type="NCBI Taxonomy" id="384"/>
    <lineage>
        <taxon>Bacteria</taxon>
        <taxon>Pseudomonadati</taxon>
        <taxon>Pseudomonadota</taxon>
        <taxon>Alphaproteobacteria</taxon>
        <taxon>Hyphomicrobiales</taxon>
        <taxon>Rhizobiaceae</taxon>
        <taxon>Rhizobium/Agrobacterium group</taxon>
        <taxon>Rhizobium</taxon>
    </lineage>
</organism>
<evidence type="ECO:0000256" key="1">
    <source>
        <dbReference type="SAM" id="MobiDB-lite"/>
    </source>
</evidence>
<dbReference type="Proteomes" id="UP000471409">
    <property type="component" value="Unassembled WGS sequence"/>
</dbReference>
<reference evidence="2 3" key="1">
    <citation type="submission" date="2020-01" db="EMBL/GenBank/DDBJ databases">
        <title>Rhizobium genotypes associated with high levels of biological nitrogen fixation by grain legumes in a temperate-maritime cropping system.</title>
        <authorList>
            <person name="Maluk M."/>
            <person name="Francesc Ferrando Molina F."/>
            <person name="Lopez Del Egido L."/>
            <person name="Lafos M."/>
            <person name="Langarica-Fuentes A."/>
            <person name="Gebre Yohannes G."/>
            <person name="Young M.W."/>
            <person name="Martin P."/>
            <person name="Gantlett R."/>
            <person name="Kenicer G."/>
            <person name="Hawes C."/>
            <person name="Begg G.S."/>
            <person name="Quilliam R.S."/>
            <person name="Squire G.R."/>
            <person name="Poole P.S."/>
            <person name="Young P.W."/>
            <person name="Iannetta P.M."/>
            <person name="James E.K."/>
        </authorList>
    </citation>
    <scope>NUCLEOTIDE SEQUENCE [LARGE SCALE GENOMIC DNA]</scope>
    <source>
        <strain evidence="2 3">JHI944</strain>
    </source>
</reference>
<feature type="region of interest" description="Disordered" evidence="1">
    <location>
        <begin position="1"/>
        <end position="39"/>
    </location>
</feature>
<name>A0A444ILA2_RHILE</name>
<protein>
    <submittedName>
        <fullName evidence="2">Uncharacterized protein</fullName>
    </submittedName>
</protein>